<organism evidence="2 3">
    <name type="scientific">Paenibacillus aestuarii</name>
    <dbReference type="NCBI Taxonomy" id="516965"/>
    <lineage>
        <taxon>Bacteria</taxon>
        <taxon>Bacillati</taxon>
        <taxon>Bacillota</taxon>
        <taxon>Bacilli</taxon>
        <taxon>Bacillales</taxon>
        <taxon>Paenibacillaceae</taxon>
        <taxon>Paenibacillus</taxon>
    </lineage>
</organism>
<feature type="domain" description="ATPase BadF/BadG/BcrA/BcrD type" evidence="1">
    <location>
        <begin position="6"/>
        <end position="280"/>
    </location>
</feature>
<dbReference type="Gene3D" id="3.30.420.40">
    <property type="match status" value="2"/>
</dbReference>
<dbReference type="InterPro" id="IPR052519">
    <property type="entry name" value="Euk-type_GlcNAc_Kinase"/>
</dbReference>
<dbReference type="PANTHER" id="PTHR43190">
    <property type="entry name" value="N-ACETYL-D-GLUCOSAMINE KINASE"/>
    <property type="match status" value="1"/>
</dbReference>
<dbReference type="InterPro" id="IPR002731">
    <property type="entry name" value="ATPase_BadF"/>
</dbReference>
<accession>A0ABW0KGZ1</accession>
<dbReference type="Pfam" id="PF01869">
    <property type="entry name" value="BcrAD_BadFG"/>
    <property type="match status" value="1"/>
</dbReference>
<comment type="caution">
    <text evidence="2">The sequence shown here is derived from an EMBL/GenBank/DDBJ whole genome shotgun (WGS) entry which is preliminary data.</text>
</comment>
<keyword evidence="2" id="KW-0418">Kinase</keyword>
<sequence>MKYAAGLDGGGTKTAVTIASEYGQVVHTFTSGAINLNGQDEASVRASLREIFATIADVCGGLEHCAQVCIGAAGVSNPSVKERLASCVRDSGFAGGLFVTGDQETALYGAHEGNVGVILIAGTGSICYGKQENGETYRCGGYGYLIDDEGSGYSIGRDLLATVVRAHDGRMSETVITRLVYEQLQVDTVQQIIGFVYDKNTNKKDIAALAPILSEACASGDEAALAIVNQSARSLFELVVPVVDKLSMQHGNLAMAGSVLLNNTYIRNAFMDKFRNWYPDMACYTAKNDAAHGALYMALERMKAVGGLE</sequence>
<name>A0ABW0KGZ1_9BACL</name>
<reference evidence="3" key="1">
    <citation type="journal article" date="2019" name="Int. J. Syst. Evol. Microbiol.">
        <title>The Global Catalogue of Microorganisms (GCM) 10K type strain sequencing project: providing services to taxonomists for standard genome sequencing and annotation.</title>
        <authorList>
            <consortium name="The Broad Institute Genomics Platform"/>
            <consortium name="The Broad Institute Genome Sequencing Center for Infectious Disease"/>
            <person name="Wu L."/>
            <person name="Ma J."/>
        </authorList>
    </citation>
    <scope>NUCLEOTIDE SEQUENCE [LARGE SCALE GENOMIC DNA]</scope>
    <source>
        <strain evidence="3">KACC 11904</strain>
    </source>
</reference>
<proteinExistence type="predicted"/>
<evidence type="ECO:0000313" key="2">
    <source>
        <dbReference type="EMBL" id="MFC5452033.1"/>
    </source>
</evidence>
<gene>
    <name evidence="2" type="ORF">ACFPOG_27895</name>
</gene>
<keyword evidence="3" id="KW-1185">Reference proteome</keyword>
<dbReference type="SUPFAM" id="SSF53067">
    <property type="entry name" value="Actin-like ATPase domain"/>
    <property type="match status" value="2"/>
</dbReference>
<dbReference type="InterPro" id="IPR043129">
    <property type="entry name" value="ATPase_NBD"/>
</dbReference>
<dbReference type="RefSeq" id="WP_270881009.1">
    <property type="nucleotide sequence ID" value="NZ_JAQFVF010000044.1"/>
</dbReference>
<keyword evidence="2" id="KW-0808">Transferase</keyword>
<evidence type="ECO:0000259" key="1">
    <source>
        <dbReference type="Pfam" id="PF01869"/>
    </source>
</evidence>
<dbReference type="PANTHER" id="PTHR43190:SF3">
    <property type="entry name" value="N-ACETYL-D-GLUCOSAMINE KINASE"/>
    <property type="match status" value="1"/>
</dbReference>
<protein>
    <submittedName>
        <fullName evidence="2">N-acetylglucosamine kinase</fullName>
    </submittedName>
</protein>
<evidence type="ECO:0000313" key="3">
    <source>
        <dbReference type="Proteomes" id="UP001596044"/>
    </source>
</evidence>
<dbReference type="EMBL" id="JBHSMJ010000040">
    <property type="protein sequence ID" value="MFC5452033.1"/>
    <property type="molecule type" value="Genomic_DNA"/>
</dbReference>
<dbReference type="GO" id="GO:0016301">
    <property type="term" value="F:kinase activity"/>
    <property type="evidence" value="ECO:0007669"/>
    <property type="project" value="UniProtKB-KW"/>
</dbReference>
<dbReference type="Proteomes" id="UP001596044">
    <property type="component" value="Unassembled WGS sequence"/>
</dbReference>